<gene>
    <name evidence="3" type="ORF">A9Q84_06625</name>
</gene>
<dbReference type="Gene3D" id="1.10.287.1490">
    <property type="match status" value="1"/>
</dbReference>
<sequence length="292" mass="32802">MKKFILGMILVSSATTAMARDLDVNINLNNDRLRSCREKVRELKRERVTLQNSNDVISANLSQCRSDLANGGNRGDIRRVRRELRETKQSLDNANSTITRLENKVDRKNERISELNLRIQDLEDQLNPVPVPNDFYTVNGVVEREGYLYEVVDVVDFFDKCARQFKNISRADNASIAVNFSGERTLSTGGWWVGAGRVCSELSSKLARTNVPTNLTARYTVQGSVESTLINIKADTKTEVMRKCQRKLSEAGVSRADSFEVLVNGSQYKVKTTGGWWNGSATICNEVVKTIN</sequence>
<name>A0A1Y5F9R5_9BACT</name>
<keyword evidence="1" id="KW-0175">Coiled coil</keyword>
<dbReference type="AlphaFoldDB" id="A0A1Y5F9R5"/>
<feature type="coiled-coil region" evidence="1">
    <location>
        <begin position="26"/>
        <end position="53"/>
    </location>
</feature>
<feature type="chain" id="PRO_5012689551" evidence="2">
    <location>
        <begin position="20"/>
        <end position="292"/>
    </location>
</feature>
<reference evidence="4" key="1">
    <citation type="journal article" date="2017" name="Proc. Natl. Acad. Sci. U.S.A.">
        <title>Simulation of Deepwater Horizon oil plume reveals substrate specialization within a complex community of hydrocarbon-degraders.</title>
        <authorList>
            <person name="Hu P."/>
            <person name="Dubinsky E.A."/>
            <person name="Probst A.J."/>
            <person name="Wang J."/>
            <person name="Sieber C.M.K."/>
            <person name="Tom L.M."/>
            <person name="Gardinali P."/>
            <person name="Banfield J.F."/>
            <person name="Atlas R.M."/>
            <person name="Andersen G.L."/>
        </authorList>
    </citation>
    <scope>NUCLEOTIDE SEQUENCE [LARGE SCALE GENOMIC DNA]</scope>
</reference>
<dbReference type="Proteomes" id="UP000196531">
    <property type="component" value="Unassembled WGS sequence"/>
</dbReference>
<keyword evidence="2" id="KW-0732">Signal</keyword>
<evidence type="ECO:0000313" key="3">
    <source>
        <dbReference type="EMBL" id="OUR97866.1"/>
    </source>
</evidence>
<evidence type="ECO:0000313" key="4">
    <source>
        <dbReference type="Proteomes" id="UP000196531"/>
    </source>
</evidence>
<comment type="caution">
    <text evidence="3">The sequence shown here is derived from an EMBL/GenBank/DDBJ whole genome shotgun (WGS) entry which is preliminary data.</text>
</comment>
<feature type="coiled-coil region" evidence="1">
    <location>
        <begin position="77"/>
        <end position="125"/>
    </location>
</feature>
<organism evidence="3 4">
    <name type="scientific">Halobacteriovorax marinus</name>
    <dbReference type="NCBI Taxonomy" id="97084"/>
    <lineage>
        <taxon>Bacteria</taxon>
        <taxon>Pseudomonadati</taxon>
        <taxon>Bdellovibrionota</taxon>
        <taxon>Bacteriovoracia</taxon>
        <taxon>Bacteriovoracales</taxon>
        <taxon>Halobacteriovoraceae</taxon>
        <taxon>Halobacteriovorax</taxon>
    </lineage>
</organism>
<accession>A0A1Y5F9R5</accession>
<protein>
    <submittedName>
        <fullName evidence="3">Uncharacterized protein</fullName>
    </submittedName>
</protein>
<evidence type="ECO:0000256" key="1">
    <source>
        <dbReference type="SAM" id="Coils"/>
    </source>
</evidence>
<evidence type="ECO:0000256" key="2">
    <source>
        <dbReference type="SAM" id="SignalP"/>
    </source>
</evidence>
<feature type="signal peptide" evidence="2">
    <location>
        <begin position="1"/>
        <end position="19"/>
    </location>
</feature>
<dbReference type="EMBL" id="MAAO01000005">
    <property type="protein sequence ID" value="OUR97866.1"/>
    <property type="molecule type" value="Genomic_DNA"/>
</dbReference>
<proteinExistence type="predicted"/>